<proteinExistence type="predicted"/>
<reference evidence="1" key="1">
    <citation type="submission" date="2018-02" db="EMBL/GenBank/DDBJ databases">
        <title>Rhizophora mucronata_Transcriptome.</title>
        <authorList>
            <person name="Meera S.P."/>
            <person name="Sreeshan A."/>
            <person name="Augustine A."/>
        </authorList>
    </citation>
    <scope>NUCLEOTIDE SEQUENCE</scope>
    <source>
        <tissue evidence="1">Leaf</tissue>
    </source>
</reference>
<dbReference type="AlphaFoldDB" id="A0A2P2QL51"/>
<name>A0A2P2QL51_RHIMU</name>
<accession>A0A2P2QL51</accession>
<dbReference type="EMBL" id="GGEC01087245">
    <property type="protein sequence ID" value="MBX67729.1"/>
    <property type="molecule type" value="Transcribed_RNA"/>
</dbReference>
<sequence>MLQNFDAWIFFPPAGKYWHVCENREINANNNWRLYLFKSDKQKWYQSLSSLLHFQVGLTK</sequence>
<protein>
    <submittedName>
        <fullName evidence="1">Uncharacterized protein</fullName>
    </submittedName>
</protein>
<organism evidence="1">
    <name type="scientific">Rhizophora mucronata</name>
    <name type="common">Asiatic mangrove</name>
    <dbReference type="NCBI Taxonomy" id="61149"/>
    <lineage>
        <taxon>Eukaryota</taxon>
        <taxon>Viridiplantae</taxon>
        <taxon>Streptophyta</taxon>
        <taxon>Embryophyta</taxon>
        <taxon>Tracheophyta</taxon>
        <taxon>Spermatophyta</taxon>
        <taxon>Magnoliopsida</taxon>
        <taxon>eudicotyledons</taxon>
        <taxon>Gunneridae</taxon>
        <taxon>Pentapetalae</taxon>
        <taxon>rosids</taxon>
        <taxon>fabids</taxon>
        <taxon>Malpighiales</taxon>
        <taxon>Rhizophoraceae</taxon>
        <taxon>Rhizophora</taxon>
    </lineage>
</organism>
<evidence type="ECO:0000313" key="1">
    <source>
        <dbReference type="EMBL" id="MBX67729.1"/>
    </source>
</evidence>